<dbReference type="InterPro" id="IPR000515">
    <property type="entry name" value="MetI-like"/>
</dbReference>
<keyword evidence="5 8" id="KW-0812">Transmembrane</keyword>
<evidence type="ECO:0000256" key="1">
    <source>
        <dbReference type="ARBA" id="ARBA00004651"/>
    </source>
</evidence>
<accession>A0A2R8BN68</accession>
<protein>
    <submittedName>
        <fullName evidence="10">Putrescine transport system permease protein PotH</fullName>
    </submittedName>
</protein>
<dbReference type="Proteomes" id="UP000244924">
    <property type="component" value="Unassembled WGS sequence"/>
</dbReference>
<evidence type="ECO:0000256" key="6">
    <source>
        <dbReference type="ARBA" id="ARBA00022989"/>
    </source>
</evidence>
<dbReference type="Pfam" id="PF00528">
    <property type="entry name" value="BPD_transp_1"/>
    <property type="match status" value="1"/>
</dbReference>
<evidence type="ECO:0000313" key="11">
    <source>
        <dbReference type="Proteomes" id="UP000244924"/>
    </source>
</evidence>
<dbReference type="Gene3D" id="1.10.3720.10">
    <property type="entry name" value="MetI-like"/>
    <property type="match status" value="1"/>
</dbReference>
<gene>
    <name evidence="10" type="primary">potH_4</name>
    <name evidence="10" type="ORF">DEA8626_03924</name>
</gene>
<dbReference type="EMBL" id="OMOQ01000005">
    <property type="protein sequence ID" value="SPH24890.1"/>
    <property type="molecule type" value="Genomic_DNA"/>
</dbReference>
<dbReference type="PANTHER" id="PTHR42929:SF5">
    <property type="entry name" value="ABC TRANSPORTER PERMEASE PROTEIN"/>
    <property type="match status" value="1"/>
</dbReference>
<organism evidence="10 11">
    <name type="scientific">Albidovulum aquaemixtae</name>
    <dbReference type="NCBI Taxonomy" id="1542388"/>
    <lineage>
        <taxon>Bacteria</taxon>
        <taxon>Pseudomonadati</taxon>
        <taxon>Pseudomonadota</taxon>
        <taxon>Alphaproteobacteria</taxon>
        <taxon>Rhodobacterales</taxon>
        <taxon>Paracoccaceae</taxon>
        <taxon>Albidovulum</taxon>
    </lineage>
</organism>
<evidence type="ECO:0000259" key="9">
    <source>
        <dbReference type="PROSITE" id="PS50928"/>
    </source>
</evidence>
<feature type="transmembrane region" description="Helical" evidence="8">
    <location>
        <begin position="523"/>
        <end position="544"/>
    </location>
</feature>
<dbReference type="InterPro" id="IPR035906">
    <property type="entry name" value="MetI-like_sf"/>
</dbReference>
<comment type="similarity">
    <text evidence="2">Belongs to the binding-protein-dependent transport system permease family. CysTW subfamily.</text>
</comment>
<feature type="transmembrane region" description="Helical" evidence="8">
    <location>
        <begin position="424"/>
        <end position="445"/>
    </location>
</feature>
<sequence length="556" mass="60843">MTDAAMTQDAVVPQAGQMRAADGTPLKKSLARALRRQKLRALALVAPLLIFVLVTFIAPIADMLFRSVENQIVADTLPRTVVALKGWDPSSGEAPDEPVFQALATDFQIAAEQKNHTKLGSRLNYENPGISSLFRKTGRGADDIGDTFMDRFTDLDEAWKEPGTWAALFGSDEWLADQAAWTEAGDRKASQPGFKLRDGVADALPITTGVYRTFARDVQSDGRKSPADTKPWPVLFSALAQDLSATPPDALTAIEGADTALLQNAAGAVGGFEPYLYKEAFLDIDKDWGDVDKWETIKAYSPPYTPGYFLNAVDLEQAPEGIQARPAQQQIYIKLFVRTLWMSLMITFCCLLLGYPVAWLLANLRASTANVLMILVLLPFWTSLLVRTSAWKVLLQQQGVINDILVWLGIVDNAGRLVMINNQFGTIVAMTHILLPFMILPLYSVMKTIPPTYLRAAKSLGATPWTAFWRVYFPQSVPGIGAGSILCFILAIGYYITPELVGGTNGVFISNRIAYHISTSLNWGLAAALGSILLGAVLLLYYVYDKIVGIDNVKLG</sequence>
<evidence type="ECO:0000256" key="4">
    <source>
        <dbReference type="ARBA" id="ARBA00022475"/>
    </source>
</evidence>
<reference evidence="10 11" key="1">
    <citation type="submission" date="2018-03" db="EMBL/GenBank/DDBJ databases">
        <authorList>
            <person name="Keele B.F."/>
        </authorList>
    </citation>
    <scope>NUCLEOTIDE SEQUENCE [LARGE SCALE GENOMIC DNA]</scope>
    <source>
        <strain evidence="10 11">CECT 8626</strain>
    </source>
</reference>
<dbReference type="OrthoDB" id="9807047at2"/>
<comment type="subcellular location">
    <subcellularLocation>
        <location evidence="1 8">Cell membrane</location>
        <topology evidence="1 8">Multi-pass membrane protein</topology>
    </subcellularLocation>
</comment>
<evidence type="ECO:0000256" key="7">
    <source>
        <dbReference type="ARBA" id="ARBA00023136"/>
    </source>
</evidence>
<feature type="transmembrane region" description="Helical" evidence="8">
    <location>
        <begin position="369"/>
        <end position="386"/>
    </location>
</feature>
<evidence type="ECO:0000256" key="8">
    <source>
        <dbReference type="RuleBase" id="RU363032"/>
    </source>
</evidence>
<keyword evidence="6 8" id="KW-1133">Transmembrane helix</keyword>
<dbReference type="SUPFAM" id="SSF161098">
    <property type="entry name" value="MetI-like"/>
    <property type="match status" value="1"/>
</dbReference>
<evidence type="ECO:0000313" key="10">
    <source>
        <dbReference type="EMBL" id="SPH24890.1"/>
    </source>
</evidence>
<keyword evidence="4" id="KW-1003">Cell membrane</keyword>
<feature type="transmembrane region" description="Helical" evidence="8">
    <location>
        <begin position="41"/>
        <end position="61"/>
    </location>
</feature>
<dbReference type="PANTHER" id="PTHR42929">
    <property type="entry name" value="INNER MEMBRANE ABC TRANSPORTER PERMEASE PROTEIN YDCU-RELATED-RELATED"/>
    <property type="match status" value="1"/>
</dbReference>
<evidence type="ECO:0000256" key="2">
    <source>
        <dbReference type="ARBA" id="ARBA00007069"/>
    </source>
</evidence>
<keyword evidence="3 8" id="KW-0813">Transport</keyword>
<evidence type="ECO:0000256" key="3">
    <source>
        <dbReference type="ARBA" id="ARBA00022448"/>
    </source>
</evidence>
<feature type="domain" description="ABC transmembrane type-1" evidence="9">
    <location>
        <begin position="336"/>
        <end position="544"/>
    </location>
</feature>
<dbReference type="AlphaFoldDB" id="A0A2R8BN68"/>
<dbReference type="GO" id="GO:0005886">
    <property type="term" value="C:plasma membrane"/>
    <property type="evidence" value="ECO:0007669"/>
    <property type="project" value="UniProtKB-SubCell"/>
</dbReference>
<keyword evidence="11" id="KW-1185">Reference proteome</keyword>
<feature type="transmembrane region" description="Helical" evidence="8">
    <location>
        <begin position="477"/>
        <end position="496"/>
    </location>
</feature>
<dbReference type="RefSeq" id="WP_108854892.1">
    <property type="nucleotide sequence ID" value="NZ_OMOQ01000005.1"/>
</dbReference>
<name>A0A2R8BN68_9RHOB</name>
<proteinExistence type="inferred from homology"/>
<dbReference type="CDD" id="cd06261">
    <property type="entry name" value="TM_PBP2"/>
    <property type="match status" value="1"/>
</dbReference>
<evidence type="ECO:0000256" key="5">
    <source>
        <dbReference type="ARBA" id="ARBA00022692"/>
    </source>
</evidence>
<dbReference type="GO" id="GO:0055085">
    <property type="term" value="P:transmembrane transport"/>
    <property type="evidence" value="ECO:0007669"/>
    <property type="project" value="InterPro"/>
</dbReference>
<keyword evidence="7 8" id="KW-0472">Membrane</keyword>
<dbReference type="PROSITE" id="PS50928">
    <property type="entry name" value="ABC_TM1"/>
    <property type="match status" value="1"/>
</dbReference>
<feature type="transmembrane region" description="Helical" evidence="8">
    <location>
        <begin position="340"/>
        <end position="362"/>
    </location>
</feature>